<evidence type="ECO:0000256" key="1">
    <source>
        <dbReference type="ARBA" id="ARBA00022553"/>
    </source>
</evidence>
<dbReference type="SUPFAM" id="SSF53649">
    <property type="entry name" value="Alkaline phosphatase-like"/>
    <property type="match status" value="1"/>
</dbReference>
<reference evidence="2" key="1">
    <citation type="journal article" date="2013" name="Environ. Microbiol.">
        <title>Microbiota from the distal guts of lean and obese adolescents exhibit partial functional redundancy besides clear differences in community structure.</title>
        <authorList>
            <person name="Ferrer M."/>
            <person name="Ruiz A."/>
            <person name="Lanza F."/>
            <person name="Haange S.B."/>
            <person name="Oberbach A."/>
            <person name="Till H."/>
            <person name="Bargiela R."/>
            <person name="Campoy C."/>
            <person name="Segura M.T."/>
            <person name="Richter M."/>
            <person name="von Bergen M."/>
            <person name="Seifert J."/>
            <person name="Suarez A."/>
        </authorList>
    </citation>
    <scope>NUCLEOTIDE SEQUENCE</scope>
</reference>
<protein>
    <submittedName>
        <fullName evidence="2">Alkaline phosphatase</fullName>
        <ecNumber evidence="2">3.1.3.1</ecNumber>
    </submittedName>
</protein>
<keyword evidence="1" id="KW-0597">Phosphoprotein</keyword>
<organism evidence="2">
    <name type="scientific">human gut metagenome</name>
    <dbReference type="NCBI Taxonomy" id="408170"/>
    <lineage>
        <taxon>unclassified sequences</taxon>
        <taxon>metagenomes</taxon>
        <taxon>organismal metagenomes</taxon>
    </lineage>
</organism>
<dbReference type="PANTHER" id="PTHR11596:SF5">
    <property type="entry name" value="ALKALINE PHOSPHATASE"/>
    <property type="match status" value="1"/>
</dbReference>
<dbReference type="Gene3D" id="3.40.720.10">
    <property type="entry name" value="Alkaline Phosphatase, subunit A"/>
    <property type="match status" value="1"/>
</dbReference>
<dbReference type="GO" id="GO:0004035">
    <property type="term" value="F:alkaline phosphatase activity"/>
    <property type="evidence" value="ECO:0007669"/>
    <property type="project" value="UniProtKB-EC"/>
</dbReference>
<dbReference type="PANTHER" id="PTHR11596">
    <property type="entry name" value="ALKALINE PHOSPHATASE"/>
    <property type="match status" value="1"/>
</dbReference>
<accession>K1RNL3</accession>
<keyword evidence="2" id="KW-0378">Hydrolase</keyword>
<dbReference type="EMBL" id="AJWY01013481">
    <property type="protein sequence ID" value="EKC46963.1"/>
    <property type="molecule type" value="Genomic_DNA"/>
</dbReference>
<sequence length="106" mass="11969">MATRTIRKKQKNTDKLILLQPATATDNSAIPYAIDRKKGDMTLTEITRAGINFLSKDLSKGFFLMVEGGKIDWACHSNDAATVFHEVMDMDNAIKVAYEFYEQHPD</sequence>
<dbReference type="Pfam" id="PF00245">
    <property type="entry name" value="Alk_phosphatase"/>
    <property type="match status" value="1"/>
</dbReference>
<dbReference type="EC" id="3.1.3.1" evidence="2"/>
<gene>
    <name evidence="2" type="ORF">LEA_19612</name>
</gene>
<evidence type="ECO:0000313" key="2">
    <source>
        <dbReference type="EMBL" id="EKC46963.1"/>
    </source>
</evidence>
<dbReference type="InterPro" id="IPR001952">
    <property type="entry name" value="Alkaline_phosphatase"/>
</dbReference>
<dbReference type="AlphaFoldDB" id="K1RNL3"/>
<feature type="non-terminal residue" evidence="2">
    <location>
        <position position="106"/>
    </location>
</feature>
<dbReference type="InterPro" id="IPR017850">
    <property type="entry name" value="Alkaline_phosphatase_core_sf"/>
</dbReference>
<proteinExistence type="predicted"/>
<comment type="caution">
    <text evidence="2">The sequence shown here is derived from an EMBL/GenBank/DDBJ whole genome shotgun (WGS) entry which is preliminary data.</text>
</comment>
<name>K1RNL3_9ZZZZ</name>